<dbReference type="AlphaFoldDB" id="A0AAV4XW32"/>
<protein>
    <submittedName>
        <fullName evidence="1">Uncharacterized protein</fullName>
    </submittedName>
</protein>
<evidence type="ECO:0000313" key="1">
    <source>
        <dbReference type="EMBL" id="GIY98788.1"/>
    </source>
</evidence>
<name>A0AAV4XW32_CAEEX</name>
<organism evidence="1 2">
    <name type="scientific">Caerostris extrusa</name>
    <name type="common">Bark spider</name>
    <name type="synonym">Caerostris bankana</name>
    <dbReference type="NCBI Taxonomy" id="172846"/>
    <lineage>
        <taxon>Eukaryota</taxon>
        <taxon>Metazoa</taxon>
        <taxon>Ecdysozoa</taxon>
        <taxon>Arthropoda</taxon>
        <taxon>Chelicerata</taxon>
        <taxon>Arachnida</taxon>
        <taxon>Araneae</taxon>
        <taxon>Araneomorphae</taxon>
        <taxon>Entelegynae</taxon>
        <taxon>Araneoidea</taxon>
        <taxon>Araneidae</taxon>
        <taxon>Caerostris</taxon>
    </lineage>
</organism>
<evidence type="ECO:0000313" key="2">
    <source>
        <dbReference type="Proteomes" id="UP001054945"/>
    </source>
</evidence>
<dbReference type="EMBL" id="BPLR01018337">
    <property type="protein sequence ID" value="GIY98788.1"/>
    <property type="molecule type" value="Genomic_DNA"/>
</dbReference>
<comment type="caution">
    <text evidence="1">The sequence shown here is derived from an EMBL/GenBank/DDBJ whole genome shotgun (WGS) entry which is preliminary data.</text>
</comment>
<keyword evidence="2" id="KW-1185">Reference proteome</keyword>
<accession>A0AAV4XW32</accession>
<dbReference type="Proteomes" id="UP001054945">
    <property type="component" value="Unassembled WGS sequence"/>
</dbReference>
<reference evidence="1 2" key="1">
    <citation type="submission" date="2021-06" db="EMBL/GenBank/DDBJ databases">
        <title>Caerostris extrusa draft genome.</title>
        <authorList>
            <person name="Kono N."/>
            <person name="Arakawa K."/>
        </authorList>
    </citation>
    <scope>NUCLEOTIDE SEQUENCE [LARGE SCALE GENOMIC DNA]</scope>
</reference>
<gene>
    <name evidence="1" type="ORF">CEXT_10681</name>
</gene>
<proteinExistence type="predicted"/>
<sequence>MLFRMTSFGANIVSEENFMATKIQGEARHLIVSLFSENDEPLQFLQTYFLAYYTKQIDMRMPYNNNLNENHTNVLFKVNLYLHDSKLAFESIPLENKDNYQLVINVDKTNF</sequence>